<gene>
    <name evidence="1" type="ORF">DL89DRAFT_129396</name>
</gene>
<dbReference type="AlphaFoldDB" id="A0A1Y1WE44"/>
<protein>
    <submittedName>
        <fullName evidence="1">Uncharacterized protein</fullName>
    </submittedName>
</protein>
<organism evidence="1 2">
    <name type="scientific">Linderina pennispora</name>
    <dbReference type="NCBI Taxonomy" id="61395"/>
    <lineage>
        <taxon>Eukaryota</taxon>
        <taxon>Fungi</taxon>
        <taxon>Fungi incertae sedis</taxon>
        <taxon>Zoopagomycota</taxon>
        <taxon>Kickxellomycotina</taxon>
        <taxon>Kickxellomycetes</taxon>
        <taxon>Kickxellales</taxon>
        <taxon>Kickxellaceae</taxon>
        <taxon>Linderina</taxon>
    </lineage>
</organism>
<name>A0A1Y1WE44_9FUNG</name>
<proteinExistence type="predicted"/>
<reference evidence="1 2" key="1">
    <citation type="submission" date="2016-07" db="EMBL/GenBank/DDBJ databases">
        <title>Pervasive Adenine N6-methylation of Active Genes in Fungi.</title>
        <authorList>
            <consortium name="DOE Joint Genome Institute"/>
            <person name="Mondo S.J."/>
            <person name="Dannebaum R.O."/>
            <person name="Kuo R.C."/>
            <person name="Labutti K."/>
            <person name="Haridas S."/>
            <person name="Kuo A."/>
            <person name="Salamov A."/>
            <person name="Ahrendt S.R."/>
            <person name="Lipzen A."/>
            <person name="Sullivan W."/>
            <person name="Andreopoulos W.B."/>
            <person name="Clum A."/>
            <person name="Lindquist E."/>
            <person name="Daum C."/>
            <person name="Ramamoorthy G.K."/>
            <person name="Gryganskyi A."/>
            <person name="Culley D."/>
            <person name="Magnuson J.K."/>
            <person name="James T.Y."/>
            <person name="O'Malley M.A."/>
            <person name="Stajich J.E."/>
            <person name="Spatafora J.W."/>
            <person name="Visel A."/>
            <person name="Grigoriev I.V."/>
        </authorList>
    </citation>
    <scope>NUCLEOTIDE SEQUENCE [LARGE SCALE GENOMIC DNA]</scope>
    <source>
        <strain evidence="1 2">ATCC 12442</strain>
    </source>
</reference>
<evidence type="ECO:0000313" key="2">
    <source>
        <dbReference type="Proteomes" id="UP000193922"/>
    </source>
</evidence>
<accession>A0A1Y1WE44</accession>
<keyword evidence="2" id="KW-1185">Reference proteome</keyword>
<comment type="caution">
    <text evidence="1">The sequence shown here is derived from an EMBL/GenBank/DDBJ whole genome shotgun (WGS) entry which is preliminary data.</text>
</comment>
<dbReference type="EMBL" id="MCFD01000004">
    <property type="protein sequence ID" value="ORX71598.1"/>
    <property type="molecule type" value="Genomic_DNA"/>
</dbReference>
<sequence>MDLGALTCCFGTTDAAWRLRVLLSIRLLRSLAKLLFIMLSSPPPALPPLFLGSFFASVALPPVSVPELPIALDFGQPGVHRRLLAPYCGRICRCQLHNPDLVITIRRRLLCLLWCR</sequence>
<evidence type="ECO:0000313" key="1">
    <source>
        <dbReference type="EMBL" id="ORX71598.1"/>
    </source>
</evidence>
<dbReference type="RefSeq" id="XP_040745113.1">
    <property type="nucleotide sequence ID" value="XM_040883305.1"/>
</dbReference>
<dbReference type="Proteomes" id="UP000193922">
    <property type="component" value="Unassembled WGS sequence"/>
</dbReference>
<dbReference type="GeneID" id="63799953"/>